<feature type="non-terminal residue" evidence="4">
    <location>
        <position position="1"/>
    </location>
</feature>
<evidence type="ECO:0000256" key="3">
    <source>
        <dbReference type="ARBA" id="ARBA00023274"/>
    </source>
</evidence>
<keyword evidence="2 4" id="KW-0689">Ribosomal protein</keyword>
<evidence type="ECO:0000313" key="6">
    <source>
        <dbReference type="Proteomes" id="UP001153365"/>
    </source>
</evidence>
<keyword evidence="3" id="KW-0687">Ribonucleoprotein</keyword>
<dbReference type="GO" id="GO:1990904">
    <property type="term" value="C:ribonucleoprotein complex"/>
    <property type="evidence" value="ECO:0007669"/>
    <property type="project" value="UniProtKB-KW"/>
</dbReference>
<dbReference type="Pfam" id="PF00276">
    <property type="entry name" value="Ribosomal_L23"/>
    <property type="match status" value="1"/>
</dbReference>
<dbReference type="Gene3D" id="3.30.70.330">
    <property type="match status" value="1"/>
</dbReference>
<gene>
    <name evidence="4" type="ORF">PPACK8108_LOCUS3232</name>
    <name evidence="5" type="ORF">PPACK8108_LOCUS9272</name>
</gene>
<evidence type="ECO:0000256" key="2">
    <source>
        <dbReference type="ARBA" id="ARBA00022980"/>
    </source>
</evidence>
<dbReference type="GO" id="GO:0005840">
    <property type="term" value="C:ribosome"/>
    <property type="evidence" value="ECO:0007669"/>
    <property type="project" value="UniProtKB-KW"/>
</dbReference>
<reference evidence="4" key="1">
    <citation type="submission" date="2022-06" db="EMBL/GenBank/DDBJ databases">
        <authorList>
            <consortium name="SYNGENTA / RWTH Aachen University"/>
        </authorList>
    </citation>
    <scope>NUCLEOTIDE SEQUENCE</scope>
</reference>
<organism evidence="4 6">
    <name type="scientific">Phakopsora pachyrhizi</name>
    <name type="common">Asian soybean rust disease fungus</name>
    <dbReference type="NCBI Taxonomy" id="170000"/>
    <lineage>
        <taxon>Eukaryota</taxon>
        <taxon>Fungi</taxon>
        <taxon>Dikarya</taxon>
        <taxon>Basidiomycota</taxon>
        <taxon>Pucciniomycotina</taxon>
        <taxon>Pucciniomycetes</taxon>
        <taxon>Pucciniales</taxon>
        <taxon>Phakopsoraceae</taxon>
        <taxon>Phakopsora</taxon>
    </lineage>
</organism>
<dbReference type="EMBL" id="CALTRL010000578">
    <property type="protein sequence ID" value="CAH7668689.1"/>
    <property type="molecule type" value="Genomic_DNA"/>
</dbReference>
<comment type="similarity">
    <text evidence="1">Belongs to the universal ribosomal protein uL23 family.</text>
</comment>
<comment type="caution">
    <text evidence="4">The sequence shown here is derived from an EMBL/GenBank/DDBJ whole genome shotgun (WGS) entry which is preliminary data.</text>
</comment>
<dbReference type="Proteomes" id="UP001153365">
    <property type="component" value="Unassembled WGS sequence"/>
</dbReference>
<dbReference type="SUPFAM" id="SSF54189">
    <property type="entry name" value="Ribosomal proteins S24e, L23 and L15e"/>
    <property type="match status" value="1"/>
</dbReference>
<accession>A0AAV0AMD0</accession>
<dbReference type="InterPro" id="IPR012677">
    <property type="entry name" value="Nucleotide-bd_a/b_plait_sf"/>
</dbReference>
<proteinExistence type="inferred from homology"/>
<sequence length="68" mass="7635">PLDIESTMKKTKDNNHLLFIVDINVNKKQIAEAVKTLYDVTFLCVNTLIQPNGKKKALVHLTPAGFKL</sequence>
<protein>
    <submittedName>
        <fullName evidence="4">Ribosomal protein L23/L15e core domain-containing protein</fullName>
    </submittedName>
</protein>
<name>A0AAV0AMD0_PHAPC</name>
<evidence type="ECO:0000313" key="4">
    <source>
        <dbReference type="EMBL" id="CAH7668689.1"/>
    </source>
</evidence>
<dbReference type="InterPro" id="IPR012678">
    <property type="entry name" value="Ribosomal_uL23/eL15/eS24_sf"/>
</dbReference>
<dbReference type="GO" id="GO:0003735">
    <property type="term" value="F:structural constituent of ribosome"/>
    <property type="evidence" value="ECO:0007669"/>
    <property type="project" value="InterPro"/>
</dbReference>
<keyword evidence="6" id="KW-1185">Reference proteome</keyword>
<dbReference type="AlphaFoldDB" id="A0AAV0AMD0"/>
<dbReference type="EMBL" id="CALTRL010001979">
    <property type="protein sequence ID" value="CAH7674363.1"/>
    <property type="molecule type" value="Genomic_DNA"/>
</dbReference>
<dbReference type="GO" id="GO:0006412">
    <property type="term" value="P:translation"/>
    <property type="evidence" value="ECO:0007669"/>
    <property type="project" value="InterPro"/>
</dbReference>
<evidence type="ECO:0000313" key="5">
    <source>
        <dbReference type="EMBL" id="CAH7674363.1"/>
    </source>
</evidence>
<dbReference type="InterPro" id="IPR013025">
    <property type="entry name" value="Ribosomal_uL23-like"/>
</dbReference>
<dbReference type="PANTHER" id="PTHR11620">
    <property type="entry name" value="60S RIBOSOMAL PROTEIN L23A"/>
    <property type="match status" value="1"/>
</dbReference>
<evidence type="ECO:0000256" key="1">
    <source>
        <dbReference type="ARBA" id="ARBA00006700"/>
    </source>
</evidence>